<keyword evidence="4" id="KW-1185">Reference proteome</keyword>
<dbReference type="OrthoDB" id="194468at2759"/>
<dbReference type="Pfam" id="PF01979">
    <property type="entry name" value="Amidohydro_1"/>
    <property type="match status" value="1"/>
</dbReference>
<dbReference type="SUPFAM" id="SSF51338">
    <property type="entry name" value="Composite domain of metallo-dependent hydrolases"/>
    <property type="match status" value="1"/>
</dbReference>
<dbReference type="RefSeq" id="XP_002779351.1">
    <property type="nucleotide sequence ID" value="XM_002779305.1"/>
</dbReference>
<accession>C5KWS1</accession>
<evidence type="ECO:0000313" key="3">
    <source>
        <dbReference type="EMBL" id="EER11146.1"/>
    </source>
</evidence>
<dbReference type="InterPro" id="IPR006680">
    <property type="entry name" value="Amidohydro-rel"/>
</dbReference>
<reference evidence="3 4" key="1">
    <citation type="submission" date="2008-07" db="EMBL/GenBank/DDBJ databases">
        <authorList>
            <person name="El-Sayed N."/>
            <person name="Caler E."/>
            <person name="Inman J."/>
            <person name="Amedeo P."/>
            <person name="Hass B."/>
            <person name="Wortman J."/>
        </authorList>
    </citation>
    <scope>NUCLEOTIDE SEQUENCE [LARGE SCALE GENOMIC DNA]</scope>
    <source>
        <strain evidence="4">ATCC 50983 / TXsc</strain>
    </source>
</reference>
<dbReference type="PANTHER" id="PTHR43794:SF11">
    <property type="entry name" value="AMIDOHYDROLASE-RELATED DOMAIN-CONTAINING PROTEIN"/>
    <property type="match status" value="1"/>
</dbReference>
<gene>
    <name evidence="3" type="ORF">Pmar_PMAR020128</name>
</gene>
<sequence length="208" mass="22850">MSRRKTLLSGSLCCYPGVLTLESRFLSKDYITLGTQMGVYEMLKTAVTVPAAGIRCFNGPAIIDFGDGSVDGLIDLARGSGNNARSVNYHTALRIATINGAKALGKAKDLGSLEVGKLADIVAVDLGHTGSLPVYDPVSSLVYTNERRVSDVWVDGKRIVEASNVLTMAPPDLNQMEQFRRRLVKFKKEECGRRVRVQSHNYRDDEQR</sequence>
<dbReference type="InterPro" id="IPR011059">
    <property type="entry name" value="Metal-dep_hydrolase_composite"/>
</dbReference>
<keyword evidence="1" id="KW-0378">Hydrolase</keyword>
<dbReference type="InParanoid" id="C5KWS1"/>
<evidence type="ECO:0000259" key="2">
    <source>
        <dbReference type="Pfam" id="PF01979"/>
    </source>
</evidence>
<dbReference type="GO" id="GO:0016810">
    <property type="term" value="F:hydrolase activity, acting on carbon-nitrogen (but not peptide) bonds"/>
    <property type="evidence" value="ECO:0007669"/>
    <property type="project" value="InterPro"/>
</dbReference>
<evidence type="ECO:0000256" key="1">
    <source>
        <dbReference type="ARBA" id="ARBA00022801"/>
    </source>
</evidence>
<dbReference type="Proteomes" id="UP000007800">
    <property type="component" value="Unassembled WGS sequence"/>
</dbReference>
<dbReference type="PANTHER" id="PTHR43794">
    <property type="entry name" value="AMINOHYDROLASE SSNA-RELATED"/>
    <property type="match status" value="1"/>
</dbReference>
<dbReference type="GeneID" id="9056680"/>
<feature type="domain" description="Amidohydrolase-related" evidence="2">
    <location>
        <begin position="84"/>
        <end position="158"/>
    </location>
</feature>
<dbReference type="InterPro" id="IPR050287">
    <property type="entry name" value="MTA/SAH_deaminase"/>
</dbReference>
<dbReference type="Gene3D" id="3.20.20.140">
    <property type="entry name" value="Metal-dependent hydrolases"/>
    <property type="match status" value="1"/>
</dbReference>
<dbReference type="AlphaFoldDB" id="C5KWS1"/>
<name>C5KWS1_PERM5</name>
<organism evidence="4">
    <name type="scientific">Perkinsus marinus (strain ATCC 50983 / TXsc)</name>
    <dbReference type="NCBI Taxonomy" id="423536"/>
    <lineage>
        <taxon>Eukaryota</taxon>
        <taxon>Sar</taxon>
        <taxon>Alveolata</taxon>
        <taxon>Perkinsozoa</taxon>
        <taxon>Perkinsea</taxon>
        <taxon>Perkinsida</taxon>
        <taxon>Perkinsidae</taxon>
        <taxon>Perkinsus</taxon>
    </lineage>
</organism>
<dbReference type="EMBL" id="GG677039">
    <property type="protein sequence ID" value="EER11146.1"/>
    <property type="molecule type" value="Genomic_DNA"/>
</dbReference>
<protein>
    <recommendedName>
        <fullName evidence="2">Amidohydrolase-related domain-containing protein</fullName>
    </recommendedName>
</protein>
<proteinExistence type="predicted"/>
<dbReference type="Gene3D" id="2.30.40.10">
    <property type="entry name" value="Urease, subunit C, domain 1"/>
    <property type="match status" value="1"/>
</dbReference>
<evidence type="ECO:0000313" key="4">
    <source>
        <dbReference type="Proteomes" id="UP000007800"/>
    </source>
</evidence>